<keyword evidence="5" id="KW-1185">Reference proteome</keyword>
<name>A0AAV6I507_9ERIC</name>
<feature type="compositionally biased region" description="Basic residues" evidence="1">
    <location>
        <begin position="496"/>
        <end position="505"/>
    </location>
</feature>
<feature type="compositionally biased region" description="Polar residues" evidence="1">
    <location>
        <begin position="363"/>
        <end position="376"/>
    </location>
</feature>
<feature type="domain" description="Zinc knuckle CX2CX4HX4C" evidence="3">
    <location>
        <begin position="188"/>
        <end position="229"/>
    </location>
</feature>
<feature type="region of interest" description="Disordered" evidence="1">
    <location>
        <begin position="362"/>
        <end position="476"/>
    </location>
</feature>
<dbReference type="Pfam" id="PF14111">
    <property type="entry name" value="DUF4283"/>
    <property type="match status" value="1"/>
</dbReference>
<dbReference type="EMBL" id="JACTNZ010000012">
    <property type="protein sequence ID" value="KAG5521809.1"/>
    <property type="molecule type" value="Genomic_DNA"/>
</dbReference>
<protein>
    <recommendedName>
        <fullName evidence="6">DUF4283 domain-containing protein</fullName>
    </recommendedName>
</protein>
<gene>
    <name evidence="4" type="ORF">RHGRI_034139</name>
</gene>
<feature type="compositionally biased region" description="Polar residues" evidence="1">
    <location>
        <begin position="415"/>
        <end position="457"/>
    </location>
</feature>
<accession>A0AAV6I507</accession>
<evidence type="ECO:0000259" key="3">
    <source>
        <dbReference type="Pfam" id="PF14392"/>
    </source>
</evidence>
<evidence type="ECO:0000256" key="1">
    <source>
        <dbReference type="SAM" id="MobiDB-lite"/>
    </source>
</evidence>
<proteinExistence type="predicted"/>
<feature type="region of interest" description="Disordered" evidence="1">
    <location>
        <begin position="527"/>
        <end position="582"/>
    </location>
</feature>
<feature type="compositionally biased region" description="Polar residues" evidence="1">
    <location>
        <begin position="545"/>
        <end position="560"/>
    </location>
</feature>
<feature type="region of interest" description="Disordered" evidence="1">
    <location>
        <begin position="255"/>
        <end position="310"/>
    </location>
</feature>
<dbReference type="AlphaFoldDB" id="A0AAV6I507"/>
<comment type="caution">
    <text evidence="4">The sequence shown here is derived from an EMBL/GenBank/DDBJ whole genome shotgun (WGS) entry which is preliminary data.</text>
</comment>
<reference evidence="4" key="1">
    <citation type="submission" date="2020-08" db="EMBL/GenBank/DDBJ databases">
        <title>Plant Genome Project.</title>
        <authorList>
            <person name="Zhang R.-G."/>
        </authorList>
    </citation>
    <scope>NUCLEOTIDE SEQUENCE</scope>
    <source>
        <strain evidence="4">WSP0</strain>
        <tissue evidence="4">Leaf</tissue>
    </source>
</reference>
<dbReference type="InterPro" id="IPR025836">
    <property type="entry name" value="Zn_knuckle_CX2CX4HX4C"/>
</dbReference>
<sequence>MAQTNPSTLDDELSIRLRSFRLTDDEQSEVSLDDNDVKTSEAECRTSLFGKIISQKPVNFGGLKSTMEMLWGNPKNFRVLEIGKGIYQFILPSETDTIRILNGKPWFFNNHFLILERWNPNLQPNQYEFKYAPLWVQIWGLPLQFISKEVGLKLGAKFGFVDEVTIPATGSKEGRYVRVRVHLNVLLPLKRGCMVKLGSCPAFWVEFRYERLPTFCHYCGLVGHDLLNCVTRFFDIEENTLQTAQYGAWIRASPATQPGRKKTVTPAAGQQSDGEADKGMGGDFGMDGDSQPNLAILESPTFSGGEGKRISNFDDVSHAEMLAELSYREKNPDRVQLANTSQNVINPIGEKALQLWRAKNPFRPTSTQANFPNNSPDPKLIHPQDKPNTIPNPHISSPKPPPIFKPMALSITPKPFSTKSDPTHNLNSFPVPSEFSNPKPNALLSTQSPSPEYTPSTQIPPNPPTSNPSFEPLPNELVLVDTPILIESVAQPQSKGRPRANKRRGIATVHSAIPLSFSKASGKRKIGELDDGMSVDGQGDYDMPTITSQKKARNKVSQSQERNEARSDVVVETNPEWSPHAQ</sequence>
<dbReference type="PANTHER" id="PTHR31286">
    <property type="entry name" value="GLYCINE-RICH CELL WALL STRUCTURAL PROTEIN 1.8-LIKE"/>
    <property type="match status" value="1"/>
</dbReference>
<evidence type="ECO:0008006" key="6">
    <source>
        <dbReference type="Google" id="ProtNLM"/>
    </source>
</evidence>
<evidence type="ECO:0000259" key="2">
    <source>
        <dbReference type="Pfam" id="PF14111"/>
    </source>
</evidence>
<dbReference type="Proteomes" id="UP000823749">
    <property type="component" value="Chromosome 12"/>
</dbReference>
<dbReference type="InterPro" id="IPR025558">
    <property type="entry name" value="DUF4283"/>
</dbReference>
<evidence type="ECO:0000313" key="5">
    <source>
        <dbReference type="Proteomes" id="UP000823749"/>
    </source>
</evidence>
<feature type="domain" description="DUF4283" evidence="2">
    <location>
        <begin position="41"/>
        <end position="126"/>
    </location>
</feature>
<dbReference type="InterPro" id="IPR040256">
    <property type="entry name" value="At4g02000-like"/>
</dbReference>
<dbReference type="Pfam" id="PF14392">
    <property type="entry name" value="zf-CCHC_4"/>
    <property type="match status" value="1"/>
</dbReference>
<evidence type="ECO:0000313" key="4">
    <source>
        <dbReference type="EMBL" id="KAG5521809.1"/>
    </source>
</evidence>
<feature type="region of interest" description="Disordered" evidence="1">
    <location>
        <begin position="488"/>
        <end position="507"/>
    </location>
</feature>
<dbReference type="PANTHER" id="PTHR31286:SF178">
    <property type="entry name" value="DUF4283 DOMAIN-CONTAINING PROTEIN"/>
    <property type="match status" value="1"/>
</dbReference>
<organism evidence="4 5">
    <name type="scientific">Rhododendron griersonianum</name>
    <dbReference type="NCBI Taxonomy" id="479676"/>
    <lineage>
        <taxon>Eukaryota</taxon>
        <taxon>Viridiplantae</taxon>
        <taxon>Streptophyta</taxon>
        <taxon>Embryophyta</taxon>
        <taxon>Tracheophyta</taxon>
        <taxon>Spermatophyta</taxon>
        <taxon>Magnoliopsida</taxon>
        <taxon>eudicotyledons</taxon>
        <taxon>Gunneridae</taxon>
        <taxon>Pentapetalae</taxon>
        <taxon>asterids</taxon>
        <taxon>Ericales</taxon>
        <taxon>Ericaceae</taxon>
        <taxon>Ericoideae</taxon>
        <taxon>Rhodoreae</taxon>
        <taxon>Rhododendron</taxon>
    </lineage>
</organism>